<keyword evidence="5 7" id="KW-1133">Transmembrane helix</keyword>
<feature type="transmembrane region" description="Helical" evidence="7">
    <location>
        <begin position="57"/>
        <end position="79"/>
    </location>
</feature>
<feature type="transmembrane region" description="Helical" evidence="7">
    <location>
        <begin position="344"/>
        <end position="366"/>
    </location>
</feature>
<comment type="subcellular location">
    <subcellularLocation>
        <location evidence="1">Cell membrane</location>
        <topology evidence="1">Multi-pass membrane protein</topology>
    </subcellularLocation>
</comment>
<evidence type="ECO:0000256" key="7">
    <source>
        <dbReference type="SAM" id="Phobius"/>
    </source>
</evidence>
<dbReference type="EMBL" id="JACSDI010000014">
    <property type="protein sequence ID" value="MCG9965418.1"/>
    <property type="molecule type" value="Genomic_DNA"/>
</dbReference>
<dbReference type="Proteomes" id="UP000829384">
    <property type="component" value="Unassembled WGS sequence"/>
</dbReference>
<dbReference type="PANTHER" id="PTHR42775">
    <property type="entry name" value="PERMEASE RV2963-RELATED"/>
    <property type="match status" value="1"/>
</dbReference>
<keyword evidence="4 7" id="KW-0812">Transmembrane</keyword>
<gene>
    <name evidence="8" type="ORF">H9J30_16055</name>
</gene>
<evidence type="ECO:0000256" key="5">
    <source>
        <dbReference type="ARBA" id="ARBA00022989"/>
    </source>
</evidence>
<keyword evidence="6 7" id="KW-0472">Membrane</keyword>
<dbReference type="RefSeq" id="WP_240131911.1">
    <property type="nucleotide sequence ID" value="NZ_JACSDI010000014.1"/>
</dbReference>
<evidence type="ECO:0000313" key="9">
    <source>
        <dbReference type="Proteomes" id="UP000829384"/>
    </source>
</evidence>
<evidence type="ECO:0000256" key="6">
    <source>
        <dbReference type="ARBA" id="ARBA00023136"/>
    </source>
</evidence>
<feature type="transmembrane region" description="Helical" evidence="7">
    <location>
        <begin position="306"/>
        <end position="323"/>
    </location>
</feature>
<dbReference type="InterPro" id="IPR005524">
    <property type="entry name" value="DUF318"/>
</dbReference>
<sequence length="394" mass="41716">MNPELITMLKETANMFAFLALELTLLFLVISYLVGMLQEFVTPQKVQSILSSRNGKGYLIAALLGSITPFCSCSTIPFLKGLLRARAGFGPMMVFLFASPLLNPIIIGLFVVTFGVKVAVFYFVMAMGVSVIAGFTLENLGFERYIRKEAYEQQELGASAGNNNQSSAPSSCCGTTPAVAASSCCDTTPAPVASSCCDTTPVVAPSSCCGTTPAPVASSCCDTTPALAASSCCGVTSEPVASLCCDDSSSILPPQVRTEHRWLRVWRTTWNDFKQVSPYLFVGVLLGSFIYGFIPTEFIVNYAGEATWYAIPLAAVIGIPLYIRAEAVIPLSAALVQKGMAMGSVMALIIGSAGASITEVILLKSIFKNQMIAAFLGVILAMAIASGFLYGLVF</sequence>
<evidence type="ECO:0000256" key="4">
    <source>
        <dbReference type="ARBA" id="ARBA00022692"/>
    </source>
</evidence>
<dbReference type="PANTHER" id="PTHR42775:SF2">
    <property type="entry name" value="PERMEASE"/>
    <property type="match status" value="1"/>
</dbReference>
<organism evidence="8 9">
    <name type="scientific">Shewanella cutis</name>
    <dbReference type="NCBI Taxonomy" id="2766780"/>
    <lineage>
        <taxon>Bacteria</taxon>
        <taxon>Pseudomonadati</taxon>
        <taxon>Pseudomonadota</taxon>
        <taxon>Gammaproteobacteria</taxon>
        <taxon>Alteromonadales</taxon>
        <taxon>Shewanellaceae</taxon>
        <taxon>Shewanella</taxon>
    </lineage>
</organism>
<keyword evidence="9" id="KW-1185">Reference proteome</keyword>
<evidence type="ECO:0000256" key="2">
    <source>
        <dbReference type="ARBA" id="ARBA00006386"/>
    </source>
</evidence>
<proteinExistence type="inferred from homology"/>
<feature type="transmembrane region" description="Helical" evidence="7">
    <location>
        <begin position="91"/>
        <end position="112"/>
    </location>
</feature>
<dbReference type="Pfam" id="PF03773">
    <property type="entry name" value="ArsP_1"/>
    <property type="match status" value="1"/>
</dbReference>
<name>A0ABS9QYG9_9GAMM</name>
<evidence type="ECO:0000313" key="8">
    <source>
        <dbReference type="EMBL" id="MCG9965418.1"/>
    </source>
</evidence>
<feature type="transmembrane region" description="Helical" evidence="7">
    <location>
        <begin position="372"/>
        <end position="393"/>
    </location>
</feature>
<feature type="transmembrane region" description="Helical" evidence="7">
    <location>
        <begin position="12"/>
        <end position="37"/>
    </location>
</feature>
<feature type="transmembrane region" description="Helical" evidence="7">
    <location>
        <begin position="276"/>
        <end position="294"/>
    </location>
</feature>
<evidence type="ECO:0000256" key="1">
    <source>
        <dbReference type="ARBA" id="ARBA00004651"/>
    </source>
</evidence>
<protein>
    <submittedName>
        <fullName evidence="8">Permease</fullName>
    </submittedName>
</protein>
<accession>A0ABS9QYG9</accession>
<comment type="similarity">
    <text evidence="2">Belongs to the UPF0718 family.</text>
</comment>
<keyword evidence="3" id="KW-1003">Cell membrane</keyword>
<reference evidence="8 9" key="1">
    <citation type="submission" date="2020-08" db="EMBL/GenBank/DDBJ databases">
        <title>Whole genome sequence of Shewanella sp strain PS-2.</title>
        <authorList>
            <person name="Das S.K."/>
        </authorList>
    </citation>
    <scope>NUCLEOTIDE SEQUENCE [LARGE SCALE GENOMIC DNA]</scope>
    <source>
        <strain evidence="8 9">PS-2</strain>
    </source>
</reference>
<feature type="transmembrane region" description="Helical" evidence="7">
    <location>
        <begin position="118"/>
        <end position="137"/>
    </location>
</feature>
<comment type="caution">
    <text evidence="8">The sequence shown here is derived from an EMBL/GenBank/DDBJ whole genome shotgun (WGS) entry which is preliminary data.</text>
</comment>
<dbReference type="InterPro" id="IPR053166">
    <property type="entry name" value="UPF0718_permease"/>
</dbReference>
<evidence type="ECO:0000256" key="3">
    <source>
        <dbReference type="ARBA" id="ARBA00022475"/>
    </source>
</evidence>